<evidence type="ECO:0000313" key="2">
    <source>
        <dbReference type="EMBL" id="KQH78484.1"/>
    </source>
</evidence>
<reference evidence="2 3" key="1">
    <citation type="submission" date="2015-10" db="EMBL/GenBank/DDBJ databases">
        <title>Mycobacterium gordonae draft genome assembly.</title>
        <authorList>
            <person name="Ustinova V."/>
            <person name="Smirnova T."/>
            <person name="Blagodatskikh K."/>
            <person name="Varlamov D."/>
            <person name="Larionova E."/>
            <person name="Chernousova L."/>
        </authorList>
    </citation>
    <scope>NUCLEOTIDE SEQUENCE [LARGE SCALE GENOMIC DNA]</scope>
    <source>
        <strain evidence="2 3">CTRI 14-8773</strain>
    </source>
</reference>
<accession>A0A0Q2XB54</accession>
<evidence type="ECO:0000313" key="3">
    <source>
        <dbReference type="Proteomes" id="UP000051677"/>
    </source>
</evidence>
<dbReference type="GO" id="GO:0016811">
    <property type="term" value="F:hydrolase activity, acting on carbon-nitrogen (but not peptide) bonds, in linear amides"/>
    <property type="evidence" value="ECO:0007669"/>
    <property type="project" value="TreeGrafter"/>
</dbReference>
<dbReference type="AlphaFoldDB" id="A0A0Q2XB54"/>
<name>A0A0Q2XB54_MYCGO</name>
<dbReference type="Pfam" id="PF02585">
    <property type="entry name" value="PIG-L"/>
    <property type="match status" value="1"/>
</dbReference>
<dbReference type="PANTHER" id="PTHR12993:SF29">
    <property type="entry name" value="BLR3841 PROTEIN"/>
    <property type="match status" value="1"/>
</dbReference>
<dbReference type="STRING" id="1778.A9W97_28605"/>
<dbReference type="Gene3D" id="3.40.50.10320">
    <property type="entry name" value="LmbE-like"/>
    <property type="match status" value="1"/>
</dbReference>
<dbReference type="PANTHER" id="PTHR12993">
    <property type="entry name" value="N-ACETYLGLUCOSAMINYL-PHOSPHATIDYLINOSITOL DE-N-ACETYLASE-RELATED"/>
    <property type="match status" value="1"/>
</dbReference>
<sequence length="250" mass="26265">MRAAPPTNGPRFAATPLAGGGTPAQVWLDASRPPESDLTGCVSLIVVAAHPDDETLGLGATIAQLAAAGVAVRVVSVTDGGAARPDVTVSERVRIEEARRAELRSAASVLGVGTPLSLGLPDGRLAEHEDHLAGLLAELLDGSAPGTWCAATWRGDGHPDHEAVGRAAATACAHTGVVLLEYPVWMWHWAVPEDPDVPWVRAGSVPLEPWAVERKSQAAQCFQSQFEGPDPVLPPFVLQRSLRVGELVFR</sequence>
<evidence type="ECO:0000256" key="1">
    <source>
        <dbReference type="ARBA" id="ARBA00022833"/>
    </source>
</evidence>
<protein>
    <submittedName>
        <fullName evidence="2">LmbE family protein</fullName>
    </submittedName>
</protein>
<dbReference type="SUPFAM" id="SSF102588">
    <property type="entry name" value="LmbE-like"/>
    <property type="match status" value="1"/>
</dbReference>
<dbReference type="EMBL" id="LKTM01000212">
    <property type="protein sequence ID" value="KQH78484.1"/>
    <property type="molecule type" value="Genomic_DNA"/>
</dbReference>
<organism evidence="2 3">
    <name type="scientific">Mycobacterium gordonae</name>
    <dbReference type="NCBI Taxonomy" id="1778"/>
    <lineage>
        <taxon>Bacteria</taxon>
        <taxon>Bacillati</taxon>
        <taxon>Actinomycetota</taxon>
        <taxon>Actinomycetes</taxon>
        <taxon>Mycobacteriales</taxon>
        <taxon>Mycobacteriaceae</taxon>
        <taxon>Mycobacterium</taxon>
    </lineage>
</organism>
<dbReference type="InterPro" id="IPR003737">
    <property type="entry name" value="GlcNAc_PI_deacetylase-related"/>
</dbReference>
<gene>
    <name evidence="2" type="ORF">AO501_01275</name>
</gene>
<dbReference type="Proteomes" id="UP000051677">
    <property type="component" value="Unassembled WGS sequence"/>
</dbReference>
<dbReference type="OrthoDB" id="116799at2"/>
<comment type="caution">
    <text evidence="2">The sequence shown here is derived from an EMBL/GenBank/DDBJ whole genome shotgun (WGS) entry which is preliminary data.</text>
</comment>
<dbReference type="RefSeq" id="WP_055578628.1">
    <property type="nucleotide sequence ID" value="NZ_LKTM01000212.1"/>
</dbReference>
<dbReference type="InterPro" id="IPR024078">
    <property type="entry name" value="LmbE-like_dom_sf"/>
</dbReference>
<proteinExistence type="predicted"/>
<dbReference type="GO" id="GO:0016137">
    <property type="term" value="P:glycoside metabolic process"/>
    <property type="evidence" value="ECO:0007669"/>
    <property type="project" value="UniProtKB-ARBA"/>
</dbReference>
<keyword evidence="1" id="KW-0862">Zinc</keyword>